<dbReference type="Proteomes" id="UP000790347">
    <property type="component" value="Unassembled WGS sequence"/>
</dbReference>
<sequence length="60" mass="6915">MNNTVMNSHLSAGFEKIYHTILPHFFRFKIVLYFRISKQSVGTQKKLSITKIALTNVGMN</sequence>
<evidence type="ECO:0000313" key="2">
    <source>
        <dbReference type="Proteomes" id="UP000790347"/>
    </source>
</evidence>
<name>A0A922L859_DERFA</name>
<dbReference type="AlphaFoldDB" id="A0A922L859"/>
<gene>
    <name evidence="1" type="ORF">DERF_007569</name>
</gene>
<protein>
    <submittedName>
        <fullName evidence="1">Uncharacterized protein</fullName>
    </submittedName>
</protein>
<dbReference type="EMBL" id="ASGP02000003">
    <property type="protein sequence ID" value="KAH9516852.1"/>
    <property type="molecule type" value="Genomic_DNA"/>
</dbReference>
<evidence type="ECO:0000313" key="1">
    <source>
        <dbReference type="EMBL" id="KAH9516852.1"/>
    </source>
</evidence>
<reference evidence="1" key="2">
    <citation type="journal article" date="2022" name="Res Sq">
        <title>Comparative Genomics Reveals Insights into the Divergent Evolution of Astigmatic Mites and Household Pest Adaptations.</title>
        <authorList>
            <person name="Xiong Q."/>
            <person name="Wan A.T.-Y."/>
            <person name="Liu X.-Y."/>
            <person name="Fung C.S.-H."/>
            <person name="Xiao X."/>
            <person name="Malainual N."/>
            <person name="Hou J."/>
            <person name="Wang L."/>
            <person name="Wang M."/>
            <person name="Yang K."/>
            <person name="Cui Y."/>
            <person name="Leung E."/>
            <person name="Nong W."/>
            <person name="Shin S.-K."/>
            <person name="Au S."/>
            <person name="Jeong K.Y."/>
            <person name="Chew F.T."/>
            <person name="Hui J."/>
            <person name="Leung T.F."/>
            <person name="Tungtrongchitr A."/>
            <person name="Zhong N."/>
            <person name="Liu Z."/>
            <person name="Tsui S."/>
        </authorList>
    </citation>
    <scope>NUCLEOTIDE SEQUENCE</scope>
    <source>
        <strain evidence="1">Derf</strain>
        <tissue evidence="1">Whole organism</tissue>
    </source>
</reference>
<proteinExistence type="predicted"/>
<comment type="caution">
    <text evidence="1">The sequence shown here is derived from an EMBL/GenBank/DDBJ whole genome shotgun (WGS) entry which is preliminary data.</text>
</comment>
<keyword evidence="2" id="KW-1185">Reference proteome</keyword>
<organism evidence="1 2">
    <name type="scientific">Dermatophagoides farinae</name>
    <name type="common">American house dust mite</name>
    <dbReference type="NCBI Taxonomy" id="6954"/>
    <lineage>
        <taxon>Eukaryota</taxon>
        <taxon>Metazoa</taxon>
        <taxon>Ecdysozoa</taxon>
        <taxon>Arthropoda</taxon>
        <taxon>Chelicerata</taxon>
        <taxon>Arachnida</taxon>
        <taxon>Acari</taxon>
        <taxon>Acariformes</taxon>
        <taxon>Sarcoptiformes</taxon>
        <taxon>Astigmata</taxon>
        <taxon>Psoroptidia</taxon>
        <taxon>Analgoidea</taxon>
        <taxon>Pyroglyphidae</taxon>
        <taxon>Dermatophagoidinae</taxon>
        <taxon>Dermatophagoides</taxon>
    </lineage>
</organism>
<reference evidence="1" key="1">
    <citation type="submission" date="2013-05" db="EMBL/GenBank/DDBJ databases">
        <authorList>
            <person name="Yim A.K.Y."/>
            <person name="Chan T.F."/>
            <person name="Ji K.M."/>
            <person name="Liu X.Y."/>
            <person name="Zhou J.W."/>
            <person name="Li R.Q."/>
            <person name="Yang K.Y."/>
            <person name="Li J."/>
            <person name="Li M."/>
            <person name="Law P.T.W."/>
            <person name="Wu Y.L."/>
            <person name="Cai Z.L."/>
            <person name="Qin H."/>
            <person name="Bao Y."/>
            <person name="Leung R.K.K."/>
            <person name="Ng P.K.S."/>
            <person name="Zou J."/>
            <person name="Zhong X.J."/>
            <person name="Ran P.X."/>
            <person name="Zhong N.S."/>
            <person name="Liu Z.G."/>
            <person name="Tsui S.K.W."/>
        </authorList>
    </citation>
    <scope>NUCLEOTIDE SEQUENCE</scope>
    <source>
        <strain evidence="1">Derf</strain>
        <tissue evidence="1">Whole organism</tissue>
    </source>
</reference>
<accession>A0A922L859</accession>